<proteinExistence type="predicted"/>
<feature type="domain" description="Acyl-CoA dehydrogenase C-terminal" evidence="3">
    <location>
        <begin position="247"/>
        <end position="375"/>
    </location>
</feature>
<sequence>MATMMAEPASLRSGETWRERIRALGPQIDAAATAHETANELDPAIVRLMDEAGVFAMMAPREVGGAEAHPSDIIDVIAEFSYWDGSAGWYAHAVMTGGAVAGAYLGDRAVAAIFPEGRRYVHAAGQAAPTGKAVREGEGYRISGRYSFGSGSPHAQFLVGGYVLHEDGKPVMNAAGLPVMLIGLAPRNTVTFLGNWDVMGLRGTGSYDFAVNDQVLHADFFHNTSAPVQRRGGPLYRMGFMALPCLSHGAFAIGATRRVLEEWMAYAASRRRPDGTTMSETMTFQRDIAIAEADARAAEAYLRVTFDKLYDAACAGDVPEDLRLDGRLSASHIYVVAMRIAQTAYAACTTTVLRNGHPLQRAYRDICAGNAHFLTAEQSLIDSGRVIAGVEGAALVF</sequence>
<protein>
    <recommendedName>
        <fullName evidence="6">Acyl-CoA dehydrogenase</fullName>
    </recommendedName>
</protein>
<dbReference type="InterPro" id="IPR009100">
    <property type="entry name" value="AcylCoA_DH/oxidase_NM_dom_sf"/>
</dbReference>
<dbReference type="PANTHER" id="PTHR43884:SF12">
    <property type="entry name" value="ISOVALERYL-COA DEHYDROGENASE, MITOCHONDRIAL-RELATED"/>
    <property type="match status" value="1"/>
</dbReference>
<keyword evidence="1" id="KW-0560">Oxidoreductase</keyword>
<keyword evidence="5" id="KW-1185">Reference proteome</keyword>
<dbReference type="EMBL" id="JALHLE010000002">
    <property type="protein sequence ID" value="MCJ2177332.1"/>
    <property type="molecule type" value="Genomic_DNA"/>
</dbReference>
<dbReference type="RefSeq" id="WP_243990206.1">
    <property type="nucleotide sequence ID" value="NZ_JALHLE010000002.1"/>
</dbReference>
<dbReference type="Gene3D" id="1.20.140.10">
    <property type="entry name" value="Butyryl-CoA Dehydrogenase, subunit A, domain 3"/>
    <property type="match status" value="1"/>
</dbReference>
<dbReference type="Proteomes" id="UP001162880">
    <property type="component" value="Unassembled WGS sequence"/>
</dbReference>
<dbReference type="InterPro" id="IPR013107">
    <property type="entry name" value="Acyl-CoA_DH_C"/>
</dbReference>
<dbReference type="SUPFAM" id="SSF56645">
    <property type="entry name" value="Acyl-CoA dehydrogenase NM domain-like"/>
    <property type="match status" value="1"/>
</dbReference>
<dbReference type="InterPro" id="IPR037069">
    <property type="entry name" value="AcylCoA_DH/ox_N_sf"/>
</dbReference>
<dbReference type="InterPro" id="IPR036250">
    <property type="entry name" value="AcylCo_DH-like_C"/>
</dbReference>
<dbReference type="Pfam" id="PF02771">
    <property type="entry name" value="Acyl-CoA_dh_N"/>
    <property type="match status" value="1"/>
</dbReference>
<dbReference type="InterPro" id="IPR046373">
    <property type="entry name" value="Acyl-CoA_Oxase/DH_mid-dom_sf"/>
</dbReference>
<name>A0ABT0AX26_9SPHN</name>
<comment type="caution">
    <text evidence="4">The sequence shown here is derived from an EMBL/GenBank/DDBJ whole genome shotgun (WGS) entry which is preliminary data.</text>
</comment>
<feature type="domain" description="Acyl-CoA dehydrogenase/oxidase N-terminal" evidence="2">
    <location>
        <begin position="28"/>
        <end position="96"/>
    </location>
</feature>
<evidence type="ECO:0000259" key="2">
    <source>
        <dbReference type="Pfam" id="PF02771"/>
    </source>
</evidence>
<evidence type="ECO:0000313" key="5">
    <source>
        <dbReference type="Proteomes" id="UP001162880"/>
    </source>
</evidence>
<dbReference type="Gene3D" id="2.40.110.10">
    <property type="entry name" value="Butyryl-CoA Dehydrogenase, subunit A, domain 2"/>
    <property type="match status" value="1"/>
</dbReference>
<dbReference type="PANTHER" id="PTHR43884">
    <property type="entry name" value="ACYL-COA DEHYDROGENASE"/>
    <property type="match status" value="1"/>
</dbReference>
<evidence type="ECO:0008006" key="6">
    <source>
        <dbReference type="Google" id="ProtNLM"/>
    </source>
</evidence>
<dbReference type="Pfam" id="PF08028">
    <property type="entry name" value="Acyl-CoA_dh_2"/>
    <property type="match status" value="1"/>
</dbReference>
<organism evidence="4 5">
    <name type="scientific">Novosphingobium album</name>
    <name type="common">ex Hu et al. 2023</name>
    <dbReference type="NCBI Taxonomy" id="2930093"/>
    <lineage>
        <taxon>Bacteria</taxon>
        <taxon>Pseudomonadati</taxon>
        <taxon>Pseudomonadota</taxon>
        <taxon>Alphaproteobacteria</taxon>
        <taxon>Sphingomonadales</taxon>
        <taxon>Sphingomonadaceae</taxon>
        <taxon>Novosphingobium</taxon>
    </lineage>
</organism>
<evidence type="ECO:0000259" key="3">
    <source>
        <dbReference type="Pfam" id="PF08028"/>
    </source>
</evidence>
<dbReference type="Gene3D" id="1.10.540.10">
    <property type="entry name" value="Acyl-CoA dehydrogenase/oxidase, N-terminal domain"/>
    <property type="match status" value="1"/>
</dbReference>
<gene>
    <name evidence="4" type="ORF">MTR64_02030</name>
</gene>
<reference evidence="4" key="1">
    <citation type="submission" date="2022-03" db="EMBL/GenBank/DDBJ databases">
        <title>Identification of a novel bacterium isolated from mangrove sediments.</title>
        <authorList>
            <person name="Pan X."/>
        </authorList>
    </citation>
    <scope>NUCLEOTIDE SEQUENCE</scope>
    <source>
        <strain evidence="4">B2580</strain>
    </source>
</reference>
<evidence type="ECO:0000256" key="1">
    <source>
        <dbReference type="ARBA" id="ARBA00023002"/>
    </source>
</evidence>
<accession>A0ABT0AX26</accession>
<dbReference type="InterPro" id="IPR013786">
    <property type="entry name" value="AcylCoA_DH/ox_N"/>
</dbReference>
<dbReference type="SUPFAM" id="SSF47203">
    <property type="entry name" value="Acyl-CoA dehydrogenase C-terminal domain-like"/>
    <property type="match status" value="1"/>
</dbReference>
<evidence type="ECO:0000313" key="4">
    <source>
        <dbReference type="EMBL" id="MCJ2177332.1"/>
    </source>
</evidence>
<dbReference type="PIRSF" id="PIRSF016578">
    <property type="entry name" value="HsaA"/>
    <property type="match status" value="1"/>
</dbReference>